<dbReference type="SUPFAM" id="SSF56935">
    <property type="entry name" value="Porins"/>
    <property type="match status" value="1"/>
</dbReference>
<feature type="domain" description="TonB-dependent receptor plug" evidence="15">
    <location>
        <begin position="61"/>
        <end position="165"/>
    </location>
</feature>
<feature type="chain" id="PRO_5031255061" evidence="13">
    <location>
        <begin position="25"/>
        <end position="893"/>
    </location>
</feature>
<evidence type="ECO:0000256" key="5">
    <source>
        <dbReference type="ARBA" id="ARBA00022692"/>
    </source>
</evidence>
<dbReference type="EMBL" id="JACHOR010000001">
    <property type="protein sequence ID" value="MBB5744820.1"/>
    <property type="molecule type" value="Genomic_DNA"/>
</dbReference>
<dbReference type="RefSeq" id="WP_183211777.1">
    <property type="nucleotide sequence ID" value="NZ_JACHOR010000001.1"/>
</dbReference>
<dbReference type="PANTHER" id="PTHR32552:SF81">
    <property type="entry name" value="TONB-DEPENDENT OUTER MEMBRANE RECEPTOR"/>
    <property type="match status" value="1"/>
</dbReference>
<dbReference type="PROSITE" id="PS52016">
    <property type="entry name" value="TONB_DEPENDENT_REC_3"/>
    <property type="match status" value="1"/>
</dbReference>
<organism evidence="16 17">
    <name type="scientific">Brevundimonas variabilis</name>
    <dbReference type="NCBI Taxonomy" id="74312"/>
    <lineage>
        <taxon>Bacteria</taxon>
        <taxon>Pseudomonadati</taxon>
        <taxon>Pseudomonadota</taxon>
        <taxon>Alphaproteobacteria</taxon>
        <taxon>Caulobacterales</taxon>
        <taxon>Caulobacteraceae</taxon>
        <taxon>Brevundimonas</taxon>
    </lineage>
</organism>
<dbReference type="PANTHER" id="PTHR32552">
    <property type="entry name" value="FERRICHROME IRON RECEPTOR-RELATED"/>
    <property type="match status" value="1"/>
</dbReference>
<dbReference type="PROSITE" id="PS00018">
    <property type="entry name" value="EF_HAND_1"/>
    <property type="match status" value="1"/>
</dbReference>
<evidence type="ECO:0000256" key="13">
    <source>
        <dbReference type="SAM" id="SignalP"/>
    </source>
</evidence>
<evidence type="ECO:0000313" key="16">
    <source>
        <dbReference type="EMBL" id="MBB5744820.1"/>
    </source>
</evidence>
<keyword evidence="5 11" id="KW-0812">Transmembrane</keyword>
<keyword evidence="7" id="KW-0406">Ion transport</keyword>
<keyword evidence="4" id="KW-0410">Iron transport</keyword>
<dbReference type="GO" id="GO:0006826">
    <property type="term" value="P:iron ion transport"/>
    <property type="evidence" value="ECO:0007669"/>
    <property type="project" value="UniProtKB-KW"/>
</dbReference>
<comment type="subcellular location">
    <subcellularLocation>
        <location evidence="1 11">Cell outer membrane</location>
        <topology evidence="1 11">Multi-pass membrane protein</topology>
    </subcellularLocation>
</comment>
<keyword evidence="6" id="KW-0408">Iron</keyword>
<evidence type="ECO:0000256" key="3">
    <source>
        <dbReference type="ARBA" id="ARBA00022452"/>
    </source>
</evidence>
<evidence type="ECO:0000259" key="15">
    <source>
        <dbReference type="Pfam" id="PF07715"/>
    </source>
</evidence>
<dbReference type="InterPro" id="IPR036942">
    <property type="entry name" value="Beta-barrel_TonB_sf"/>
</dbReference>
<comment type="caution">
    <text evidence="16">The sequence shown here is derived from an EMBL/GenBank/DDBJ whole genome shotgun (WGS) entry which is preliminary data.</text>
</comment>
<evidence type="ECO:0000256" key="11">
    <source>
        <dbReference type="PROSITE-ProRule" id="PRU01360"/>
    </source>
</evidence>
<evidence type="ECO:0000256" key="12">
    <source>
        <dbReference type="RuleBase" id="RU003357"/>
    </source>
</evidence>
<keyword evidence="2 11" id="KW-0813">Transport</keyword>
<gene>
    <name evidence="16" type="ORF">GGR13_000392</name>
</gene>
<keyword evidence="9 11" id="KW-0472">Membrane</keyword>
<evidence type="ECO:0000256" key="1">
    <source>
        <dbReference type="ARBA" id="ARBA00004571"/>
    </source>
</evidence>
<comment type="similarity">
    <text evidence="11 12">Belongs to the TonB-dependent receptor family.</text>
</comment>
<evidence type="ECO:0000256" key="10">
    <source>
        <dbReference type="ARBA" id="ARBA00023237"/>
    </source>
</evidence>
<keyword evidence="10 11" id="KW-0998">Cell outer membrane</keyword>
<dbReference type="InterPro" id="IPR000531">
    <property type="entry name" value="Beta-barrel_TonB"/>
</dbReference>
<evidence type="ECO:0000256" key="4">
    <source>
        <dbReference type="ARBA" id="ARBA00022496"/>
    </source>
</evidence>
<dbReference type="InterPro" id="IPR012910">
    <property type="entry name" value="Plug_dom"/>
</dbReference>
<evidence type="ECO:0000313" key="17">
    <source>
        <dbReference type="Proteomes" id="UP000545037"/>
    </source>
</evidence>
<evidence type="ECO:0000256" key="9">
    <source>
        <dbReference type="ARBA" id="ARBA00023136"/>
    </source>
</evidence>
<dbReference type="Pfam" id="PF00593">
    <property type="entry name" value="TonB_dep_Rec_b-barrel"/>
    <property type="match status" value="1"/>
</dbReference>
<evidence type="ECO:0000256" key="7">
    <source>
        <dbReference type="ARBA" id="ARBA00023065"/>
    </source>
</evidence>
<dbReference type="Proteomes" id="UP000545037">
    <property type="component" value="Unassembled WGS sequence"/>
</dbReference>
<dbReference type="GO" id="GO:0009279">
    <property type="term" value="C:cell outer membrane"/>
    <property type="evidence" value="ECO:0007669"/>
    <property type="project" value="UniProtKB-SubCell"/>
</dbReference>
<evidence type="ECO:0000256" key="8">
    <source>
        <dbReference type="ARBA" id="ARBA00023077"/>
    </source>
</evidence>
<evidence type="ECO:0000256" key="6">
    <source>
        <dbReference type="ARBA" id="ARBA00023004"/>
    </source>
</evidence>
<dbReference type="AlphaFoldDB" id="A0A7W9FD30"/>
<name>A0A7W9FD30_9CAUL</name>
<evidence type="ECO:0000259" key="14">
    <source>
        <dbReference type="Pfam" id="PF00593"/>
    </source>
</evidence>
<dbReference type="Pfam" id="PF07715">
    <property type="entry name" value="Plug"/>
    <property type="match status" value="1"/>
</dbReference>
<keyword evidence="13" id="KW-0732">Signal</keyword>
<feature type="domain" description="TonB-dependent receptor-like beta-barrel" evidence="14">
    <location>
        <begin position="259"/>
        <end position="859"/>
    </location>
</feature>
<accession>A0A7W9FD30</accession>
<keyword evidence="17" id="KW-1185">Reference proteome</keyword>
<evidence type="ECO:0000256" key="2">
    <source>
        <dbReference type="ARBA" id="ARBA00022448"/>
    </source>
</evidence>
<feature type="signal peptide" evidence="13">
    <location>
        <begin position="1"/>
        <end position="24"/>
    </location>
</feature>
<dbReference type="InterPro" id="IPR018247">
    <property type="entry name" value="EF_Hand_1_Ca_BS"/>
</dbReference>
<keyword evidence="16" id="KW-0675">Receptor</keyword>
<keyword evidence="3 11" id="KW-1134">Transmembrane beta strand</keyword>
<keyword evidence="8 12" id="KW-0798">TonB box</keyword>
<proteinExistence type="inferred from homology"/>
<sequence length="893" mass="98337">MRNRKTALLCGATLAMLVPSLAMAQVADAPTPASQQDEEAGAADLGEIVVTVERREQSLQSYAGTAVALTGEDLKAVGVQDISDLEGRVPGLSVANNGGNIEIYIRGVGSSNNTELGDPAAATHYDGVYLPRPAGIGSAFFDIQRVEVNIGPQGTLRGRNATAGTVNIVTWKPGLNIWDSSAEFELGNYQQRVFQGMLNIPVGDKAAVRIAGYHLEHDSYYEDVGPAGVGTAEAENNDAGRIQFLWEPTSRLSILLGADYIRETGTGYTGTNYANPLGEGIDPDEIEDPRRVIARAKTPELNTRHWGARANINYDGDLFDIEYTASYRDLVYDYKAVTPLSPFYPGVLENLTGPGGIGETLDNFSQFQSITDSQSKTHELRFYDNEGPWIWSVGAFYFEEDQYSFLGSTGDRGLFFQGVEFNMPDVDTSSYAFFADTTFDVSDRFRITGGLRYTEDEKSRRGVAARYGFAIGGQDFSCCGGVRVGTEGFEFAGRNRTIFNPDADRNGTITDQEVLNFYFNGVSRFGARDNVDDIFRNGPVPGGAPNRPPCLDTVTGDFFVCPSDGNVSFAVPFAGQIFQQVGESKIDFVDWRLRAEFDVTPDNLLYGLISTGNKSGGFNDNIGNAGLAPTYGPEKVTLYEVGSKNEFYIGDLKARLNGSLFYNDYEDQVLTSLLSVAQIVDFLGGPQTVPIPENSSLALVVSYSYNAASSRIYGAQFEGGIDLPWNIGLDFNLLYLKAEVTEAEEIQDFRFQADVAPTEAVFQSIEGKTLPRTPEWQFNLNFTQAFPTETMGQFDYVVSAGYRSDFFTTIFNGEDFQQPNNPRRRLDDKVDGYWTFDAGFGWTPPGDGRLRFEAYVNNLTDEIHEAAIIITQFDNTRFFTRPRTFGARVRVQY</sequence>
<dbReference type="Gene3D" id="2.40.170.20">
    <property type="entry name" value="TonB-dependent receptor, beta-barrel domain"/>
    <property type="match status" value="2"/>
</dbReference>
<reference evidence="16 17" key="1">
    <citation type="submission" date="2020-08" db="EMBL/GenBank/DDBJ databases">
        <title>Genomic Encyclopedia of Type Strains, Phase IV (KMG-IV): sequencing the most valuable type-strain genomes for metagenomic binning, comparative biology and taxonomic classification.</title>
        <authorList>
            <person name="Goeker M."/>
        </authorList>
    </citation>
    <scope>NUCLEOTIDE SEQUENCE [LARGE SCALE GENOMIC DNA]</scope>
    <source>
        <strain evidence="16 17">DSM 4737</strain>
    </source>
</reference>
<dbReference type="InterPro" id="IPR039426">
    <property type="entry name" value="TonB-dep_rcpt-like"/>
</dbReference>
<protein>
    <submittedName>
        <fullName evidence="16">Iron complex outermembrane receptor protein</fullName>
    </submittedName>
</protein>